<name>A0AAN9FF83_CROPI</name>
<protein>
    <submittedName>
        <fullName evidence="1">Uncharacterized protein</fullName>
    </submittedName>
</protein>
<organism evidence="1 2">
    <name type="scientific">Crotalaria pallida</name>
    <name type="common">Smooth rattlebox</name>
    <name type="synonym">Crotalaria striata</name>
    <dbReference type="NCBI Taxonomy" id="3830"/>
    <lineage>
        <taxon>Eukaryota</taxon>
        <taxon>Viridiplantae</taxon>
        <taxon>Streptophyta</taxon>
        <taxon>Embryophyta</taxon>
        <taxon>Tracheophyta</taxon>
        <taxon>Spermatophyta</taxon>
        <taxon>Magnoliopsida</taxon>
        <taxon>eudicotyledons</taxon>
        <taxon>Gunneridae</taxon>
        <taxon>Pentapetalae</taxon>
        <taxon>rosids</taxon>
        <taxon>fabids</taxon>
        <taxon>Fabales</taxon>
        <taxon>Fabaceae</taxon>
        <taxon>Papilionoideae</taxon>
        <taxon>50 kb inversion clade</taxon>
        <taxon>genistoids sensu lato</taxon>
        <taxon>core genistoids</taxon>
        <taxon>Crotalarieae</taxon>
        <taxon>Crotalaria</taxon>
    </lineage>
</organism>
<reference evidence="1 2" key="1">
    <citation type="submission" date="2024-01" db="EMBL/GenBank/DDBJ databases">
        <title>The genomes of 5 underutilized Papilionoideae crops provide insights into root nodulation and disease resistanc.</title>
        <authorList>
            <person name="Yuan L."/>
        </authorList>
    </citation>
    <scope>NUCLEOTIDE SEQUENCE [LARGE SCALE GENOMIC DNA]</scope>
    <source>
        <strain evidence="1">ZHUSHIDOU_FW_LH</strain>
        <tissue evidence="1">Leaf</tissue>
    </source>
</reference>
<dbReference type="EMBL" id="JAYWIO010000003">
    <property type="protein sequence ID" value="KAK7274444.1"/>
    <property type="molecule type" value="Genomic_DNA"/>
</dbReference>
<gene>
    <name evidence="1" type="ORF">RIF29_15532</name>
</gene>
<evidence type="ECO:0000313" key="2">
    <source>
        <dbReference type="Proteomes" id="UP001372338"/>
    </source>
</evidence>
<accession>A0AAN9FF83</accession>
<dbReference type="Proteomes" id="UP001372338">
    <property type="component" value="Unassembled WGS sequence"/>
</dbReference>
<keyword evidence="2" id="KW-1185">Reference proteome</keyword>
<dbReference type="AlphaFoldDB" id="A0AAN9FF83"/>
<comment type="caution">
    <text evidence="1">The sequence shown here is derived from an EMBL/GenBank/DDBJ whole genome shotgun (WGS) entry which is preliminary data.</text>
</comment>
<proteinExistence type="predicted"/>
<sequence length="78" mass="9168">MDFASLFFFEVQRKPLNVVIEKYLKVNYFSLDLFQENFLILLLLLASEKRIKEGTVSNDVKLATVQIQTRLIKRCRGN</sequence>
<evidence type="ECO:0000313" key="1">
    <source>
        <dbReference type="EMBL" id="KAK7274444.1"/>
    </source>
</evidence>